<dbReference type="PANTHER" id="PTHR34072:SF57">
    <property type="entry name" value="RNA-DIRECTED DNA POLYMERASE"/>
    <property type="match status" value="1"/>
</dbReference>
<name>A0ABQ4Y851_9ASTR</name>
<keyword evidence="5" id="KW-0378">Hydrolase</keyword>
<comment type="caution">
    <text evidence="9">The sequence shown here is derived from an EMBL/GenBank/DDBJ whole genome shotgun (WGS) entry which is preliminary data.</text>
</comment>
<dbReference type="Gene3D" id="3.10.20.370">
    <property type="match status" value="1"/>
</dbReference>
<evidence type="ECO:0000313" key="10">
    <source>
        <dbReference type="Proteomes" id="UP001151760"/>
    </source>
</evidence>
<feature type="region of interest" description="Disordered" evidence="7">
    <location>
        <begin position="6"/>
        <end position="32"/>
    </location>
</feature>
<proteinExistence type="predicted"/>
<reference evidence="9" key="2">
    <citation type="submission" date="2022-01" db="EMBL/GenBank/DDBJ databases">
        <authorList>
            <person name="Yamashiro T."/>
            <person name="Shiraishi A."/>
            <person name="Satake H."/>
            <person name="Nakayama K."/>
        </authorList>
    </citation>
    <scope>NUCLEOTIDE SEQUENCE</scope>
</reference>
<reference evidence="9" key="1">
    <citation type="journal article" date="2022" name="Int. J. Mol. Sci.">
        <title>Draft Genome of Tanacetum Coccineum: Genomic Comparison of Closely Related Tanacetum-Family Plants.</title>
        <authorList>
            <person name="Yamashiro T."/>
            <person name="Shiraishi A."/>
            <person name="Nakayama K."/>
            <person name="Satake H."/>
        </authorList>
    </citation>
    <scope>NUCLEOTIDE SEQUENCE</scope>
</reference>
<evidence type="ECO:0000256" key="5">
    <source>
        <dbReference type="ARBA" id="ARBA00022801"/>
    </source>
</evidence>
<dbReference type="Gene3D" id="2.40.70.10">
    <property type="entry name" value="Acid Proteases"/>
    <property type="match status" value="1"/>
</dbReference>
<dbReference type="Pfam" id="PF17917">
    <property type="entry name" value="RT_RNaseH"/>
    <property type="match status" value="1"/>
</dbReference>
<dbReference type="GO" id="GO:0003964">
    <property type="term" value="F:RNA-directed DNA polymerase activity"/>
    <property type="evidence" value="ECO:0007669"/>
    <property type="project" value="UniProtKB-KW"/>
</dbReference>
<evidence type="ECO:0000313" key="9">
    <source>
        <dbReference type="EMBL" id="GJS73150.1"/>
    </source>
</evidence>
<gene>
    <name evidence="9" type="ORF">Tco_0705991</name>
</gene>
<dbReference type="InterPro" id="IPR041373">
    <property type="entry name" value="RT_RNaseH"/>
</dbReference>
<keyword evidence="6 9" id="KW-0695">RNA-directed DNA polymerase</keyword>
<dbReference type="InterPro" id="IPR043502">
    <property type="entry name" value="DNA/RNA_pol_sf"/>
</dbReference>
<evidence type="ECO:0000256" key="7">
    <source>
        <dbReference type="SAM" id="MobiDB-lite"/>
    </source>
</evidence>
<dbReference type="CDD" id="cd00303">
    <property type="entry name" value="retropepsin_like"/>
    <property type="match status" value="1"/>
</dbReference>
<protein>
    <submittedName>
        <fullName evidence="9">Reverse transcriptase domain-containing protein</fullName>
    </submittedName>
</protein>
<dbReference type="EMBL" id="BQNB010010133">
    <property type="protein sequence ID" value="GJS73150.1"/>
    <property type="molecule type" value="Genomic_DNA"/>
</dbReference>
<dbReference type="SUPFAM" id="SSF56672">
    <property type="entry name" value="DNA/RNA polymerases"/>
    <property type="match status" value="1"/>
</dbReference>
<keyword evidence="1" id="KW-0808">Transferase</keyword>
<feature type="compositionally biased region" description="Basic and acidic residues" evidence="7">
    <location>
        <begin position="21"/>
        <end position="32"/>
    </location>
</feature>
<evidence type="ECO:0000256" key="6">
    <source>
        <dbReference type="ARBA" id="ARBA00022918"/>
    </source>
</evidence>
<dbReference type="InterPro" id="IPR021109">
    <property type="entry name" value="Peptidase_aspartic_dom_sf"/>
</dbReference>
<accession>A0ABQ4Y851</accession>
<dbReference type="CDD" id="cd09274">
    <property type="entry name" value="RNase_HI_RT_Ty3"/>
    <property type="match status" value="1"/>
</dbReference>
<keyword evidence="4" id="KW-0255">Endonuclease</keyword>
<evidence type="ECO:0000259" key="8">
    <source>
        <dbReference type="Pfam" id="PF17917"/>
    </source>
</evidence>
<evidence type="ECO:0000256" key="2">
    <source>
        <dbReference type="ARBA" id="ARBA00022695"/>
    </source>
</evidence>
<feature type="region of interest" description="Disordered" evidence="7">
    <location>
        <begin position="628"/>
        <end position="647"/>
    </location>
</feature>
<evidence type="ECO:0000256" key="3">
    <source>
        <dbReference type="ARBA" id="ARBA00022722"/>
    </source>
</evidence>
<evidence type="ECO:0000256" key="4">
    <source>
        <dbReference type="ARBA" id="ARBA00022759"/>
    </source>
</evidence>
<feature type="domain" description="Reverse transcriptase RNase H-like" evidence="8">
    <location>
        <begin position="229"/>
        <end position="287"/>
    </location>
</feature>
<keyword evidence="3" id="KW-0540">Nuclease</keyword>
<dbReference type="PANTHER" id="PTHR34072">
    <property type="entry name" value="ENZYMATIC POLYPROTEIN-RELATED"/>
    <property type="match status" value="1"/>
</dbReference>
<evidence type="ECO:0000256" key="1">
    <source>
        <dbReference type="ARBA" id="ARBA00022679"/>
    </source>
</evidence>
<keyword evidence="2" id="KW-0548">Nucleotidyltransferase</keyword>
<dbReference type="Proteomes" id="UP001151760">
    <property type="component" value="Unassembled WGS sequence"/>
</dbReference>
<sequence length="647" mass="73648">MLLQIADTMPNPKPSIPYPSRRNDERRRENADEQKEKFYEIFKDISFEISFMDALTLMPKFLIPCKFPGMDECLVLADLGASINLMPFSVWKKLNLPDLTPTCMTLELADHSISRPIGIAKDVNVKVGVFQFPADFVTSRYSVNYNDMTANRIDVVELACKEYSQEVLGFSDMIASGNPTPGYDPIVSNFLVDSPSLCGIKETLLFSKTSLIVDPSPLRSKEIICREIRKPFELMCDASDYAIGAVMGQRIEKHFRPIHYASKTMTEAESNYTTTEKEMLAVFIFAKKDAKARLLRWALLLQEFDFKVIDTKGAKNYAADHLSRLENPYENVLDPKEINKKFPLETLNMVTLVVNQVTPWVADYANYTRGISYVKGIDQASGDVFQGQKLSTSSRLPLVDHQGDMYGYCKNLKNKWFKSGQTRNWNGRAHKSQANAIAKEVIENGNSWVPILETTPPESGTSTTIKMIVPATIEEKTCKKNDVKARTRFGAMKQHRKDTEGSVETNSMCGYPLEDLNLMASNKFPEDLEQLHDDDLEEMDLKWNMALLSMRARKLYQRTGRKIIIDGSNTAGYDKSKERVSGHTRLSMAFSDTDDDEDEVESHEKKTYIPTTAKIEKPVRKQVKYAEMYRSQRPRGKQRNWNGQKSN</sequence>
<organism evidence="9 10">
    <name type="scientific">Tanacetum coccineum</name>
    <dbReference type="NCBI Taxonomy" id="301880"/>
    <lineage>
        <taxon>Eukaryota</taxon>
        <taxon>Viridiplantae</taxon>
        <taxon>Streptophyta</taxon>
        <taxon>Embryophyta</taxon>
        <taxon>Tracheophyta</taxon>
        <taxon>Spermatophyta</taxon>
        <taxon>Magnoliopsida</taxon>
        <taxon>eudicotyledons</taxon>
        <taxon>Gunneridae</taxon>
        <taxon>Pentapetalae</taxon>
        <taxon>asterids</taxon>
        <taxon>campanulids</taxon>
        <taxon>Asterales</taxon>
        <taxon>Asteraceae</taxon>
        <taxon>Asteroideae</taxon>
        <taxon>Anthemideae</taxon>
        <taxon>Anthemidinae</taxon>
        <taxon>Tanacetum</taxon>
    </lineage>
</organism>
<keyword evidence="10" id="KW-1185">Reference proteome</keyword>